<evidence type="ECO:0000313" key="1">
    <source>
        <dbReference type="EMBL" id="OGH66237.1"/>
    </source>
</evidence>
<name>A0A1F6M3M1_9BACT</name>
<gene>
    <name evidence="1" type="ORF">A3B90_02540</name>
</gene>
<dbReference type="EMBL" id="MFPX01000023">
    <property type="protein sequence ID" value="OGH66237.1"/>
    <property type="molecule type" value="Genomic_DNA"/>
</dbReference>
<dbReference type="STRING" id="1798676.A3B90_02540"/>
<proteinExistence type="predicted"/>
<dbReference type="AlphaFoldDB" id="A0A1F6M3M1"/>
<dbReference type="Proteomes" id="UP000178742">
    <property type="component" value="Unassembled WGS sequence"/>
</dbReference>
<protein>
    <submittedName>
        <fullName evidence="1">Uncharacterized protein</fullName>
    </submittedName>
</protein>
<evidence type="ECO:0000313" key="2">
    <source>
        <dbReference type="Proteomes" id="UP000178742"/>
    </source>
</evidence>
<reference evidence="1 2" key="1">
    <citation type="journal article" date="2016" name="Nat. Commun.">
        <title>Thousands of microbial genomes shed light on interconnected biogeochemical processes in an aquifer system.</title>
        <authorList>
            <person name="Anantharaman K."/>
            <person name="Brown C.T."/>
            <person name="Hug L.A."/>
            <person name="Sharon I."/>
            <person name="Castelle C.J."/>
            <person name="Probst A.J."/>
            <person name="Thomas B.C."/>
            <person name="Singh A."/>
            <person name="Wilkins M.J."/>
            <person name="Karaoz U."/>
            <person name="Brodie E.L."/>
            <person name="Williams K.H."/>
            <person name="Hubbard S.S."/>
            <person name="Banfield J.F."/>
        </authorList>
    </citation>
    <scope>NUCLEOTIDE SEQUENCE [LARGE SCALE GENOMIC DNA]</scope>
</reference>
<organism evidence="1 2">
    <name type="scientific">Candidatus Magasanikbacteria bacterium RIFCSPHIGHO2_02_FULL_41_13</name>
    <dbReference type="NCBI Taxonomy" id="1798676"/>
    <lineage>
        <taxon>Bacteria</taxon>
        <taxon>Candidatus Magasanikiibacteriota</taxon>
    </lineage>
</organism>
<comment type="caution">
    <text evidence="1">The sequence shown here is derived from an EMBL/GenBank/DDBJ whole genome shotgun (WGS) entry which is preliminary data.</text>
</comment>
<accession>A0A1F6M3M1</accession>
<sequence length="119" mass="13577">MNKQQVIDHIQNHEELSDAFKQTWIARINQDGLTQDVLDDLRNALEDEIDRAYEDAGVVIDENDPEYKAAYQKMVADLDTIQDDFEKGMNALQVEATDTMKATVKQMEDDSAQAIRDSI</sequence>